<dbReference type="Gene3D" id="1.10.225.10">
    <property type="entry name" value="Saposin-like"/>
    <property type="match status" value="1"/>
</dbReference>
<organism evidence="3 4">
    <name type="scientific">Porphyridium purpureum</name>
    <name type="common">Red alga</name>
    <name type="synonym">Porphyridium cruentum</name>
    <dbReference type="NCBI Taxonomy" id="35688"/>
    <lineage>
        <taxon>Eukaryota</taxon>
        <taxon>Rhodophyta</taxon>
        <taxon>Bangiophyceae</taxon>
        <taxon>Porphyridiales</taxon>
        <taxon>Porphyridiaceae</taxon>
        <taxon>Porphyridium</taxon>
    </lineage>
</organism>
<dbReference type="InterPro" id="IPR021852">
    <property type="entry name" value="DUF3456"/>
</dbReference>
<dbReference type="InterPro" id="IPR042415">
    <property type="entry name" value="CNPY"/>
</dbReference>
<accession>A0A5J4YWQ1</accession>
<evidence type="ECO:0000256" key="1">
    <source>
        <dbReference type="ARBA" id="ARBA00023157"/>
    </source>
</evidence>
<comment type="caution">
    <text evidence="3">The sequence shown here is derived from an EMBL/GenBank/DDBJ whole genome shotgun (WGS) entry which is preliminary data.</text>
</comment>
<dbReference type="PANTHER" id="PTHR13341:SF2">
    <property type="entry name" value="PROTEIN SEELE"/>
    <property type="match status" value="1"/>
</dbReference>
<gene>
    <name evidence="3" type="ORF">FVE85_2136</name>
</gene>
<dbReference type="PANTHER" id="PTHR13341">
    <property type="entry name" value="MIR-INTERACTING SAPOSIN-LIKE PROTEIN"/>
    <property type="match status" value="1"/>
</dbReference>
<evidence type="ECO:0000259" key="2">
    <source>
        <dbReference type="PROSITE" id="PS50015"/>
    </source>
</evidence>
<reference evidence="4" key="1">
    <citation type="journal article" date="2019" name="Nat. Commun.">
        <title>Expansion of phycobilisome linker gene families in mesophilic red algae.</title>
        <authorList>
            <person name="Lee J."/>
            <person name="Kim D."/>
            <person name="Bhattacharya D."/>
            <person name="Yoon H.S."/>
        </authorList>
    </citation>
    <scope>NUCLEOTIDE SEQUENCE [LARGE SCALE GENOMIC DNA]</scope>
    <source>
        <strain evidence="4">CCMP 1328</strain>
    </source>
</reference>
<dbReference type="Pfam" id="PF11938">
    <property type="entry name" value="DUF3456"/>
    <property type="match status" value="1"/>
</dbReference>
<dbReference type="OrthoDB" id="192915at2759"/>
<keyword evidence="1" id="KW-1015">Disulfide bond</keyword>
<evidence type="ECO:0000313" key="3">
    <source>
        <dbReference type="EMBL" id="KAA8495981.1"/>
    </source>
</evidence>
<name>A0A5J4YWQ1_PORPP</name>
<dbReference type="Proteomes" id="UP000324585">
    <property type="component" value="Unassembled WGS sequence"/>
</dbReference>
<sequence length="207" mass="22677">MAIGICMPVTRAARGLGALLIGAIFAAVLFLGAYAQLSSRLVPKAYAGYPNVPCVACETIVNEMQELVRADAQRVRDMMVNSGSFRVGPDGKQRGVKKVPYAFSEDHVLSVLDRACLPMSSAFVTYSNPESQGGFNFRRLEQGADPDIELKQVPDLHRQLSYMCDSMLEAHEDALVDILRDETFGQTPTNICAQLFQLCTVDPKTDL</sequence>
<feature type="domain" description="Saposin B-type" evidence="2">
    <location>
        <begin position="50"/>
        <end position="203"/>
    </location>
</feature>
<dbReference type="AlphaFoldDB" id="A0A5J4YWQ1"/>
<dbReference type="GO" id="GO:0005783">
    <property type="term" value="C:endoplasmic reticulum"/>
    <property type="evidence" value="ECO:0007669"/>
    <property type="project" value="TreeGrafter"/>
</dbReference>
<keyword evidence="4" id="KW-1185">Reference proteome</keyword>
<evidence type="ECO:0000313" key="4">
    <source>
        <dbReference type="Proteomes" id="UP000324585"/>
    </source>
</evidence>
<dbReference type="EMBL" id="VRMN01000003">
    <property type="protein sequence ID" value="KAA8495981.1"/>
    <property type="molecule type" value="Genomic_DNA"/>
</dbReference>
<proteinExistence type="predicted"/>
<dbReference type="PROSITE" id="PS50015">
    <property type="entry name" value="SAP_B"/>
    <property type="match status" value="1"/>
</dbReference>
<protein>
    <submittedName>
        <fullName evidence="3">Protein canopy-like 2</fullName>
    </submittedName>
</protein>
<dbReference type="InterPro" id="IPR008139">
    <property type="entry name" value="SaposinB_dom"/>
</dbReference>